<evidence type="ECO:0000313" key="2">
    <source>
        <dbReference type="EMBL" id="MPC62399.1"/>
    </source>
</evidence>
<gene>
    <name evidence="2" type="ORF">E2C01_056484</name>
</gene>
<keyword evidence="3" id="KW-1185">Reference proteome</keyword>
<organism evidence="2 3">
    <name type="scientific">Portunus trituberculatus</name>
    <name type="common">Swimming crab</name>
    <name type="synonym">Neptunus trituberculatus</name>
    <dbReference type="NCBI Taxonomy" id="210409"/>
    <lineage>
        <taxon>Eukaryota</taxon>
        <taxon>Metazoa</taxon>
        <taxon>Ecdysozoa</taxon>
        <taxon>Arthropoda</taxon>
        <taxon>Crustacea</taxon>
        <taxon>Multicrustacea</taxon>
        <taxon>Malacostraca</taxon>
        <taxon>Eumalacostraca</taxon>
        <taxon>Eucarida</taxon>
        <taxon>Decapoda</taxon>
        <taxon>Pleocyemata</taxon>
        <taxon>Brachyura</taxon>
        <taxon>Eubrachyura</taxon>
        <taxon>Portunoidea</taxon>
        <taxon>Portunidae</taxon>
        <taxon>Portuninae</taxon>
        <taxon>Portunus</taxon>
    </lineage>
</organism>
<sequence length="59" mass="6664">MRHVSSPCCQRLALPPVPFPAPPAWMFFNCLVIFTCSGINVVKTPLVHHQHQRQLLSPD</sequence>
<evidence type="ECO:0000313" key="3">
    <source>
        <dbReference type="Proteomes" id="UP000324222"/>
    </source>
</evidence>
<evidence type="ECO:0000256" key="1">
    <source>
        <dbReference type="SAM" id="Phobius"/>
    </source>
</evidence>
<dbReference type="Proteomes" id="UP000324222">
    <property type="component" value="Unassembled WGS sequence"/>
</dbReference>
<keyword evidence="1" id="KW-1133">Transmembrane helix</keyword>
<accession>A0A5B7GXT9</accession>
<keyword evidence="1" id="KW-0812">Transmembrane</keyword>
<dbReference type="AlphaFoldDB" id="A0A5B7GXT9"/>
<name>A0A5B7GXT9_PORTR</name>
<proteinExistence type="predicted"/>
<feature type="transmembrane region" description="Helical" evidence="1">
    <location>
        <begin position="24"/>
        <end position="42"/>
    </location>
</feature>
<keyword evidence="1" id="KW-0472">Membrane</keyword>
<dbReference type="EMBL" id="VSRR010019631">
    <property type="protein sequence ID" value="MPC62399.1"/>
    <property type="molecule type" value="Genomic_DNA"/>
</dbReference>
<comment type="caution">
    <text evidence="2">The sequence shown here is derived from an EMBL/GenBank/DDBJ whole genome shotgun (WGS) entry which is preliminary data.</text>
</comment>
<reference evidence="2 3" key="1">
    <citation type="submission" date="2019-05" db="EMBL/GenBank/DDBJ databases">
        <title>Another draft genome of Portunus trituberculatus and its Hox gene families provides insights of decapod evolution.</title>
        <authorList>
            <person name="Jeong J.-H."/>
            <person name="Song I."/>
            <person name="Kim S."/>
            <person name="Choi T."/>
            <person name="Kim D."/>
            <person name="Ryu S."/>
            <person name="Kim W."/>
        </authorList>
    </citation>
    <scope>NUCLEOTIDE SEQUENCE [LARGE SCALE GENOMIC DNA]</scope>
    <source>
        <tissue evidence="2">Muscle</tissue>
    </source>
</reference>
<protein>
    <submittedName>
        <fullName evidence="2">Uncharacterized protein</fullName>
    </submittedName>
</protein>